<dbReference type="SMART" id="SM01400">
    <property type="entry name" value="Pribosyltran_N"/>
    <property type="match status" value="1"/>
</dbReference>
<evidence type="ECO:0000259" key="10">
    <source>
        <dbReference type="Pfam" id="PF13793"/>
    </source>
</evidence>
<name>A0A0M7AVR1_9HYPH</name>
<dbReference type="PANTHER" id="PTHR10210:SF32">
    <property type="entry name" value="RIBOSE-PHOSPHATE PYROPHOSPHOKINASE 2"/>
    <property type="match status" value="1"/>
</dbReference>
<evidence type="ECO:0000256" key="3">
    <source>
        <dbReference type="ARBA" id="ARBA00022727"/>
    </source>
</evidence>
<dbReference type="GO" id="GO:0016301">
    <property type="term" value="F:kinase activity"/>
    <property type="evidence" value="ECO:0007669"/>
    <property type="project" value="UniProtKB-KW"/>
</dbReference>
<dbReference type="GO" id="GO:0006015">
    <property type="term" value="P:5-phosphoribose 1-diphosphate biosynthetic process"/>
    <property type="evidence" value="ECO:0007669"/>
    <property type="project" value="TreeGrafter"/>
</dbReference>
<keyword evidence="3 8" id="KW-0545">Nucleotide biosynthesis</keyword>
<evidence type="ECO:0000256" key="8">
    <source>
        <dbReference type="RuleBase" id="RU004324"/>
    </source>
</evidence>
<evidence type="ECO:0000259" key="9">
    <source>
        <dbReference type="Pfam" id="PF00156"/>
    </source>
</evidence>
<evidence type="ECO:0000256" key="5">
    <source>
        <dbReference type="ARBA" id="ARBA00022777"/>
    </source>
</evidence>
<dbReference type="AlphaFoldDB" id="A0A0M7AVR1"/>
<reference evidence="12" key="1">
    <citation type="submission" date="2015-07" db="EMBL/GenBank/DDBJ databases">
        <authorList>
            <person name="Rodrigo-Torres Lidia"/>
            <person name="Arahal R.David."/>
        </authorList>
    </citation>
    <scope>NUCLEOTIDE SEQUENCE [LARGE SCALE GENOMIC DNA]</scope>
    <source>
        <strain evidence="12">CECT 5096</strain>
    </source>
</reference>
<dbReference type="OrthoDB" id="324294at2"/>
<sequence length="297" mass="33205">MQPLLVCLQDDDGLAAAVETAIGARRVQLERRQFPDGETYIRFDTELRDRDVILFWSLDNPDRKTLPLLFTAMAARDLGAASVGLVCPYLAYMRQDERFRSGEAITSIHFAKLLSNHLDWLVTVDPHLHRHDSLSKIFDIPAIAVHAAPLIAEWIQQSVEWPLLIGPDEESLQWVAAVAKTAQAPFTVLRKTRHGDRKVDVSFPEVDRWRGYTPILVDDIISTGQTMIKTIQHLVEDGMQHPICIGVHGIFSDEAFHDIMKAGANKVVTTNTICHQSNAIDLSQLLSAAVKDVLSKS</sequence>
<dbReference type="GO" id="GO:0005524">
    <property type="term" value="F:ATP binding"/>
    <property type="evidence" value="ECO:0007669"/>
    <property type="project" value="UniProtKB-KW"/>
</dbReference>
<dbReference type="Pfam" id="PF13793">
    <property type="entry name" value="Pribosyltran_N"/>
    <property type="match status" value="1"/>
</dbReference>
<evidence type="ECO:0000256" key="7">
    <source>
        <dbReference type="ARBA" id="ARBA00049535"/>
    </source>
</evidence>
<dbReference type="PANTHER" id="PTHR10210">
    <property type="entry name" value="RIBOSE-PHOSPHATE DIPHOSPHOKINASE FAMILY MEMBER"/>
    <property type="match status" value="1"/>
</dbReference>
<dbReference type="InterPro" id="IPR005946">
    <property type="entry name" value="Rib-P_diPkinase"/>
</dbReference>
<dbReference type="InterPro" id="IPR029099">
    <property type="entry name" value="Pribosyltran_N"/>
</dbReference>
<dbReference type="InterPro" id="IPR029057">
    <property type="entry name" value="PRTase-like"/>
</dbReference>
<keyword evidence="4" id="KW-0547">Nucleotide-binding</keyword>
<accession>A0A0M7AVR1</accession>
<dbReference type="GO" id="GO:0004749">
    <property type="term" value="F:ribose phosphate diphosphokinase activity"/>
    <property type="evidence" value="ECO:0007669"/>
    <property type="project" value="UniProtKB-EC"/>
</dbReference>
<keyword evidence="2 11" id="KW-0808">Transferase</keyword>
<dbReference type="GO" id="GO:0002189">
    <property type="term" value="C:ribose phosphate diphosphokinase complex"/>
    <property type="evidence" value="ECO:0007669"/>
    <property type="project" value="TreeGrafter"/>
</dbReference>
<protein>
    <recommendedName>
        <fullName evidence="1">ribose-phosphate diphosphokinase</fullName>
        <ecNumber evidence="1">2.7.6.1</ecNumber>
    </recommendedName>
</protein>
<evidence type="ECO:0000256" key="4">
    <source>
        <dbReference type="ARBA" id="ARBA00022741"/>
    </source>
</evidence>
<evidence type="ECO:0000256" key="6">
    <source>
        <dbReference type="ARBA" id="ARBA00022840"/>
    </source>
</evidence>
<dbReference type="GeneID" id="97673323"/>
<comment type="catalytic activity">
    <reaction evidence="7">
        <text>D-ribose 5-phosphate + ATP = 5-phospho-alpha-D-ribose 1-diphosphate + AMP + H(+)</text>
        <dbReference type="Rhea" id="RHEA:15609"/>
        <dbReference type="ChEBI" id="CHEBI:15378"/>
        <dbReference type="ChEBI" id="CHEBI:30616"/>
        <dbReference type="ChEBI" id="CHEBI:58017"/>
        <dbReference type="ChEBI" id="CHEBI:78346"/>
        <dbReference type="ChEBI" id="CHEBI:456215"/>
        <dbReference type="EC" id="2.7.6.1"/>
    </reaction>
</comment>
<evidence type="ECO:0000313" key="12">
    <source>
        <dbReference type="Proteomes" id="UP000049983"/>
    </source>
</evidence>
<dbReference type="SUPFAM" id="SSF53271">
    <property type="entry name" value="PRTase-like"/>
    <property type="match status" value="2"/>
</dbReference>
<dbReference type="GO" id="GO:0005737">
    <property type="term" value="C:cytoplasm"/>
    <property type="evidence" value="ECO:0007669"/>
    <property type="project" value="TreeGrafter"/>
</dbReference>
<dbReference type="RefSeq" id="WP_055391643.1">
    <property type="nucleotide sequence ID" value="NZ_CXWC01000018.1"/>
</dbReference>
<feature type="domain" description="Phosphoribosyltransferase" evidence="9">
    <location>
        <begin position="135"/>
        <end position="248"/>
    </location>
</feature>
<feature type="domain" description="Ribose-phosphate pyrophosphokinase N-terminal" evidence="10">
    <location>
        <begin position="5"/>
        <end position="115"/>
    </location>
</feature>
<dbReference type="GO" id="GO:0006164">
    <property type="term" value="P:purine nucleotide biosynthetic process"/>
    <property type="evidence" value="ECO:0007669"/>
    <property type="project" value="TreeGrafter"/>
</dbReference>
<dbReference type="EC" id="2.7.6.1" evidence="1"/>
<keyword evidence="6" id="KW-0067">ATP-binding</keyword>
<dbReference type="CDD" id="cd06223">
    <property type="entry name" value="PRTases_typeI"/>
    <property type="match status" value="1"/>
</dbReference>
<dbReference type="Pfam" id="PF00156">
    <property type="entry name" value="Pribosyltran"/>
    <property type="match status" value="1"/>
</dbReference>
<evidence type="ECO:0000256" key="1">
    <source>
        <dbReference type="ARBA" id="ARBA00013247"/>
    </source>
</evidence>
<proteinExistence type="inferred from homology"/>
<dbReference type="Proteomes" id="UP000049983">
    <property type="component" value="Unassembled WGS sequence"/>
</dbReference>
<dbReference type="NCBIfam" id="TIGR01251">
    <property type="entry name" value="ribP_PPkin"/>
    <property type="match status" value="1"/>
</dbReference>
<evidence type="ECO:0000256" key="2">
    <source>
        <dbReference type="ARBA" id="ARBA00022679"/>
    </source>
</evidence>
<organism evidence="11 12">
    <name type="scientific">Roseibium album</name>
    <dbReference type="NCBI Taxonomy" id="311410"/>
    <lineage>
        <taxon>Bacteria</taxon>
        <taxon>Pseudomonadati</taxon>
        <taxon>Pseudomonadota</taxon>
        <taxon>Alphaproteobacteria</taxon>
        <taxon>Hyphomicrobiales</taxon>
        <taxon>Stappiaceae</taxon>
        <taxon>Roseibium</taxon>
    </lineage>
</organism>
<dbReference type="NCBIfam" id="NF005537">
    <property type="entry name" value="PRK07199.1"/>
    <property type="match status" value="1"/>
</dbReference>
<dbReference type="STRING" id="311410.LA5095_06018"/>
<dbReference type="EMBL" id="CXWC01000018">
    <property type="protein sequence ID" value="CTQ79255.1"/>
    <property type="molecule type" value="Genomic_DNA"/>
</dbReference>
<dbReference type="GO" id="GO:0000287">
    <property type="term" value="F:magnesium ion binding"/>
    <property type="evidence" value="ECO:0007669"/>
    <property type="project" value="InterPro"/>
</dbReference>
<gene>
    <name evidence="11" type="primary">prs_2</name>
    <name evidence="11" type="ORF">LA5096_06095</name>
</gene>
<evidence type="ECO:0000313" key="11">
    <source>
        <dbReference type="EMBL" id="CTQ79255.1"/>
    </source>
</evidence>
<keyword evidence="5 11" id="KW-0418">Kinase</keyword>
<keyword evidence="12" id="KW-1185">Reference proteome</keyword>
<dbReference type="Gene3D" id="3.40.50.2020">
    <property type="match status" value="2"/>
</dbReference>
<comment type="similarity">
    <text evidence="8">Belongs to the ribose-phosphate pyrophosphokinase family.</text>
</comment>
<dbReference type="InterPro" id="IPR000836">
    <property type="entry name" value="PRTase_dom"/>
</dbReference>